<dbReference type="AlphaFoldDB" id="A0A379EYG3"/>
<name>A0A379EYG3_9BACT</name>
<proteinExistence type="predicted"/>
<dbReference type="Proteomes" id="UP000254235">
    <property type="component" value="Unassembled WGS sequence"/>
</dbReference>
<evidence type="ECO:0000313" key="1">
    <source>
        <dbReference type="EMBL" id="SUC11372.1"/>
    </source>
</evidence>
<protein>
    <submittedName>
        <fullName evidence="1">Uncharacterized protein</fullName>
    </submittedName>
</protein>
<evidence type="ECO:0000313" key="2">
    <source>
        <dbReference type="Proteomes" id="UP000254235"/>
    </source>
</evidence>
<accession>A0A379EYG3</accession>
<reference evidence="1 2" key="1">
    <citation type="submission" date="2018-06" db="EMBL/GenBank/DDBJ databases">
        <authorList>
            <consortium name="Pathogen Informatics"/>
            <person name="Doyle S."/>
        </authorList>
    </citation>
    <scope>NUCLEOTIDE SEQUENCE [LARGE SCALE GENOMIC DNA]</scope>
    <source>
        <strain evidence="1 2">NCTC13043</strain>
    </source>
</reference>
<dbReference type="EMBL" id="UGTP01000001">
    <property type="protein sequence ID" value="SUC11372.1"/>
    <property type="molecule type" value="Genomic_DNA"/>
</dbReference>
<sequence length="55" mass="6571">MSIVFIKQHNHTLMLNLSKQLRIILLRSENKKNITFATSKDKKSCRHIMMFIQKL</sequence>
<gene>
    <name evidence="1" type="ORF">NCTC13043_00217</name>
</gene>
<organism evidence="1 2">
    <name type="scientific">Prevotella pallens</name>
    <dbReference type="NCBI Taxonomy" id="60133"/>
    <lineage>
        <taxon>Bacteria</taxon>
        <taxon>Pseudomonadati</taxon>
        <taxon>Bacteroidota</taxon>
        <taxon>Bacteroidia</taxon>
        <taxon>Bacteroidales</taxon>
        <taxon>Prevotellaceae</taxon>
        <taxon>Prevotella</taxon>
    </lineage>
</organism>